<dbReference type="Proteomes" id="UP000658690">
    <property type="component" value="Unassembled WGS sequence"/>
</dbReference>
<name>A0ABX1ZHC4_9BACL</name>
<feature type="transmembrane region" description="Helical" evidence="6">
    <location>
        <begin position="171"/>
        <end position="189"/>
    </location>
</feature>
<keyword evidence="5 6" id="KW-0472">Membrane</keyword>
<dbReference type="InterPro" id="IPR036259">
    <property type="entry name" value="MFS_trans_sf"/>
</dbReference>
<evidence type="ECO:0000256" key="3">
    <source>
        <dbReference type="ARBA" id="ARBA00022692"/>
    </source>
</evidence>
<feature type="transmembrane region" description="Helical" evidence="6">
    <location>
        <begin position="105"/>
        <end position="125"/>
    </location>
</feature>
<feature type="transmembrane region" description="Helical" evidence="6">
    <location>
        <begin position="292"/>
        <end position="309"/>
    </location>
</feature>
<feature type="transmembrane region" description="Helical" evidence="6">
    <location>
        <begin position="42"/>
        <end position="61"/>
    </location>
</feature>
<evidence type="ECO:0000256" key="1">
    <source>
        <dbReference type="ARBA" id="ARBA00004651"/>
    </source>
</evidence>
<keyword evidence="2" id="KW-0813">Transport</keyword>
<dbReference type="InterPro" id="IPR011701">
    <property type="entry name" value="MFS"/>
</dbReference>
<dbReference type="EMBL" id="WHOC01000195">
    <property type="protein sequence ID" value="NOU91325.1"/>
    <property type="molecule type" value="Genomic_DNA"/>
</dbReference>
<sequence>MIREQTKENAHLKPIIILALITAVSLFGDSMLYVVLPIHWNDVGLTSLIEVGILLSANRFVRLPLGPLIGWLYNKISIRNGVFLAVFIAGMTTLLYGWVDGLYSWLVLRCTWGVAWSLLRLGSYFMILELSDDQNRGYFMGTYNGLYRIGSLVGMLAGSICVELFGLRAVATTFGVLAFLVLPAVYKFVPRAKKQIKSEGVPLQKRMLIKLPALQETLISVFLVGMCLDGMLTATLSHLIDVHHKKSFMFYEIVIGAATLAGTLQAVRWGLGLFMSPWFGRLSDQKWGRRPLFIGSLALASIFMAATNFEVPFAFWLLDLLALLIITTLLSTIMDAMVSDIAFGSSRTFIMTMYVVVSDVGASMGPLFGYFSEHFIGLTMTYWLSATLLLLLSIIWFMKGNVGMRRNSSVNQ</sequence>
<evidence type="ECO:0000256" key="2">
    <source>
        <dbReference type="ARBA" id="ARBA00022448"/>
    </source>
</evidence>
<evidence type="ECO:0000256" key="4">
    <source>
        <dbReference type="ARBA" id="ARBA00022989"/>
    </source>
</evidence>
<keyword evidence="9" id="KW-1185">Reference proteome</keyword>
<feature type="transmembrane region" description="Helical" evidence="6">
    <location>
        <begin position="349"/>
        <end position="369"/>
    </location>
</feature>
<dbReference type="InterPro" id="IPR050930">
    <property type="entry name" value="MFS_Vesicular_Transporter"/>
</dbReference>
<dbReference type="PANTHER" id="PTHR23506">
    <property type="entry name" value="GH10249P"/>
    <property type="match status" value="1"/>
</dbReference>
<feature type="transmembrane region" description="Helical" evidence="6">
    <location>
        <begin position="248"/>
        <end position="271"/>
    </location>
</feature>
<dbReference type="InterPro" id="IPR020846">
    <property type="entry name" value="MFS_dom"/>
</dbReference>
<feature type="transmembrane region" description="Helical" evidence="6">
    <location>
        <begin position="315"/>
        <end position="337"/>
    </location>
</feature>
<dbReference type="RefSeq" id="WP_171694027.1">
    <property type="nucleotide sequence ID" value="NZ_WHOC01000195.1"/>
</dbReference>
<proteinExistence type="predicted"/>
<feature type="transmembrane region" description="Helical" evidence="6">
    <location>
        <begin position="213"/>
        <end position="236"/>
    </location>
</feature>
<feature type="domain" description="Major facilitator superfamily (MFS) profile" evidence="7">
    <location>
        <begin position="14"/>
        <end position="403"/>
    </location>
</feature>
<evidence type="ECO:0000256" key="5">
    <source>
        <dbReference type="ARBA" id="ARBA00023136"/>
    </source>
</evidence>
<feature type="transmembrane region" description="Helical" evidence="6">
    <location>
        <begin position="82"/>
        <end position="99"/>
    </location>
</feature>
<keyword evidence="3 6" id="KW-0812">Transmembrane</keyword>
<evidence type="ECO:0000313" key="9">
    <source>
        <dbReference type="Proteomes" id="UP000658690"/>
    </source>
</evidence>
<protein>
    <submittedName>
        <fullName evidence="8">MFS transporter</fullName>
    </submittedName>
</protein>
<dbReference type="PROSITE" id="PS50850">
    <property type="entry name" value="MFS"/>
    <property type="match status" value="1"/>
</dbReference>
<dbReference type="Pfam" id="PF07690">
    <property type="entry name" value="MFS_1"/>
    <property type="match status" value="1"/>
</dbReference>
<dbReference type="Gene3D" id="1.20.1250.20">
    <property type="entry name" value="MFS general substrate transporter like domains"/>
    <property type="match status" value="2"/>
</dbReference>
<keyword evidence="4 6" id="KW-1133">Transmembrane helix</keyword>
<feature type="transmembrane region" description="Helical" evidence="6">
    <location>
        <begin position="375"/>
        <end position="398"/>
    </location>
</feature>
<comment type="subcellular location">
    <subcellularLocation>
        <location evidence="1">Cell membrane</location>
        <topology evidence="1">Multi-pass membrane protein</topology>
    </subcellularLocation>
</comment>
<accession>A0ABX1ZHC4</accession>
<dbReference type="PANTHER" id="PTHR23506:SF23">
    <property type="entry name" value="GH10249P"/>
    <property type="match status" value="1"/>
</dbReference>
<dbReference type="SUPFAM" id="SSF103473">
    <property type="entry name" value="MFS general substrate transporter"/>
    <property type="match status" value="1"/>
</dbReference>
<comment type="caution">
    <text evidence="8">The sequence shown here is derived from an EMBL/GenBank/DDBJ whole genome shotgun (WGS) entry which is preliminary data.</text>
</comment>
<reference evidence="8 9" key="1">
    <citation type="submission" date="2019-10" db="EMBL/GenBank/DDBJ databases">
        <title>Description of Paenibacillus choica sp. nov.</title>
        <authorList>
            <person name="Carlier A."/>
            <person name="Qi S."/>
        </authorList>
    </citation>
    <scope>NUCLEOTIDE SEQUENCE [LARGE SCALE GENOMIC DNA]</scope>
    <source>
        <strain evidence="8 9">LMG 31460</strain>
    </source>
</reference>
<gene>
    <name evidence="8" type="ORF">GC102_37205</name>
</gene>
<evidence type="ECO:0000259" key="7">
    <source>
        <dbReference type="PROSITE" id="PS50850"/>
    </source>
</evidence>
<evidence type="ECO:0000256" key="6">
    <source>
        <dbReference type="SAM" id="Phobius"/>
    </source>
</evidence>
<feature type="transmembrane region" description="Helical" evidence="6">
    <location>
        <begin position="12"/>
        <end position="36"/>
    </location>
</feature>
<evidence type="ECO:0000313" key="8">
    <source>
        <dbReference type="EMBL" id="NOU91325.1"/>
    </source>
</evidence>
<organism evidence="8 9">
    <name type="scientific">Paenibacillus germinis</name>
    <dbReference type="NCBI Taxonomy" id="2654979"/>
    <lineage>
        <taxon>Bacteria</taxon>
        <taxon>Bacillati</taxon>
        <taxon>Bacillota</taxon>
        <taxon>Bacilli</taxon>
        <taxon>Bacillales</taxon>
        <taxon>Paenibacillaceae</taxon>
        <taxon>Paenibacillus</taxon>
    </lineage>
</organism>